<comment type="catalytic activity">
    <reaction evidence="15">
        <text>L-seryl-[protein] + ATP = O-phospho-L-seryl-[protein] + ADP + H(+)</text>
        <dbReference type="Rhea" id="RHEA:17989"/>
        <dbReference type="Rhea" id="RHEA-COMP:9863"/>
        <dbReference type="Rhea" id="RHEA-COMP:11604"/>
        <dbReference type="ChEBI" id="CHEBI:15378"/>
        <dbReference type="ChEBI" id="CHEBI:29999"/>
        <dbReference type="ChEBI" id="CHEBI:30616"/>
        <dbReference type="ChEBI" id="CHEBI:83421"/>
        <dbReference type="ChEBI" id="CHEBI:456216"/>
        <dbReference type="EC" id="2.7.11.1"/>
    </reaction>
</comment>
<evidence type="ECO:0000256" key="4">
    <source>
        <dbReference type="ARBA" id="ARBA00012513"/>
    </source>
</evidence>
<dbReference type="Pfam" id="PF02260">
    <property type="entry name" value="FATC"/>
    <property type="match status" value="1"/>
</dbReference>
<feature type="region of interest" description="Disordered" evidence="17">
    <location>
        <begin position="178"/>
        <end position="207"/>
    </location>
</feature>
<evidence type="ECO:0000256" key="16">
    <source>
        <dbReference type="RuleBase" id="RU365027"/>
    </source>
</evidence>
<evidence type="ECO:0000259" key="19">
    <source>
        <dbReference type="PROSITE" id="PS51189"/>
    </source>
</evidence>
<dbReference type="GO" id="GO:0106310">
    <property type="term" value="F:protein serine kinase activity"/>
    <property type="evidence" value="ECO:0007669"/>
    <property type="project" value="RHEA"/>
</dbReference>
<keyword evidence="8 16" id="KW-0547">Nucleotide-binding</keyword>
<dbReference type="Pfam" id="PF00454">
    <property type="entry name" value="PI3_PI4_kinase"/>
    <property type="match status" value="1"/>
</dbReference>
<dbReference type="CDD" id="cd05171">
    <property type="entry name" value="PIKKc_ATM"/>
    <property type="match status" value="1"/>
</dbReference>
<keyword evidence="10 16" id="KW-0418">Kinase</keyword>
<evidence type="ECO:0000256" key="13">
    <source>
        <dbReference type="ARBA" id="ARBA00025079"/>
    </source>
</evidence>
<evidence type="ECO:0000259" key="18">
    <source>
        <dbReference type="PROSITE" id="PS50290"/>
    </source>
</evidence>
<dbReference type="PROSITE" id="PS51189">
    <property type="entry name" value="FAT"/>
    <property type="match status" value="1"/>
</dbReference>
<name>A0A165LVL6_EXIGL</name>
<comment type="similarity">
    <text evidence="2 16">Belongs to the PI3/PI4-kinase family. ATM subfamily.</text>
</comment>
<dbReference type="InterPro" id="IPR016024">
    <property type="entry name" value="ARM-type_fold"/>
</dbReference>
<dbReference type="Gene3D" id="3.30.1010.10">
    <property type="entry name" value="Phosphatidylinositol 3-kinase Catalytic Subunit, Chain A, domain 4"/>
    <property type="match status" value="1"/>
</dbReference>
<keyword evidence="6 16" id="KW-0723">Serine/threonine-protein kinase</keyword>
<feature type="domain" description="FATC" evidence="20">
    <location>
        <begin position="2949"/>
        <end position="2981"/>
    </location>
</feature>
<dbReference type="GO" id="GO:0005634">
    <property type="term" value="C:nucleus"/>
    <property type="evidence" value="ECO:0007669"/>
    <property type="project" value="UniProtKB-SubCell"/>
</dbReference>
<dbReference type="InterPro" id="IPR011009">
    <property type="entry name" value="Kinase-like_dom_sf"/>
</dbReference>
<dbReference type="InterPro" id="IPR036940">
    <property type="entry name" value="PI3/4_kinase_cat_sf"/>
</dbReference>
<dbReference type="EMBL" id="KV425919">
    <property type="protein sequence ID" value="KZV98388.1"/>
    <property type="molecule type" value="Genomic_DNA"/>
</dbReference>
<evidence type="ECO:0000256" key="2">
    <source>
        <dbReference type="ARBA" id="ARBA00010769"/>
    </source>
</evidence>
<dbReference type="SUPFAM" id="SSF48371">
    <property type="entry name" value="ARM repeat"/>
    <property type="match status" value="1"/>
</dbReference>
<evidence type="ECO:0000256" key="3">
    <source>
        <dbReference type="ARBA" id="ARBA00011370"/>
    </source>
</evidence>
<dbReference type="InterPro" id="IPR014009">
    <property type="entry name" value="PIK_FAT"/>
</dbReference>
<keyword evidence="12 16" id="KW-0539">Nucleus</keyword>
<evidence type="ECO:0000313" key="22">
    <source>
        <dbReference type="Proteomes" id="UP000077266"/>
    </source>
</evidence>
<evidence type="ECO:0000313" key="21">
    <source>
        <dbReference type="EMBL" id="KZV98388.1"/>
    </source>
</evidence>
<evidence type="ECO:0000256" key="1">
    <source>
        <dbReference type="ARBA" id="ARBA00004123"/>
    </source>
</evidence>
<evidence type="ECO:0000256" key="6">
    <source>
        <dbReference type="ARBA" id="ARBA00022527"/>
    </source>
</evidence>
<sequence length="2981" mass="332766">MGLDLTQVCERLQSDKVKERQEGLAAIREAFVRDHVVRNFDENRDGRAWLALFQALFATVQKERLGYIKNGTAVAERRLDDAARCVRWLVERSLRVWNKRVRKPLLAHLKQSLVHRGALLIPPALEYLKTLLAVLRHDPHADALDEAQWQELVSLAFAILLGKPLDMNIFVDDMEVEEEEEEDEFSTPSADTRKRSRETSTVPANKRRKVSAALTEDQIDAAAILRALFRLRYTPSSGPGLNRILSQFKAFFLEHPTETTAHRSIMPALNLVLSRAVLNARNAMNSFGLDVWQVLLSLWSTKERSGKEAVLIAMQYLFPFIVEDESVSDDINKLNKLIDGEPDVRLHAVPVLSMDTLRLDVQEPNSFAAQTFCAGTDFTAGQALAWAALSLRADCLYQLHRTARIRAQDPTFVFLASLLKPCSAARRHFRLQTLLFLIERHWASLQDTLRAEVISTLMKFLSHDDTESQVWGFLCFAAVAHSETTVVVDWDAVWNHAIRRVSVPAVCRAACHLSHLLLRREDKVSPQRVLADIEALAKDINIQGPAFPHDSVCAFLVRCLSVASRDARLYRMQLEDQVLAWLSDTLTTATPGGRYAVRDVLDLLEGVCALSRRFGGTVIVPVMLPECAIVEVEVEARRTAPVREFMLHARLPGLKPAKHRGAQPHPDSRANDPVDASDLVNPRPRERKASSFLLKTLEALLPTLENPPLAIHIRTAVDFAVLALSFEASLELNGTRPTRRVVQAACKVFGGVRKLDLWKWTPVERASIMTAFELLVSAEVEMDAPCEILVAPGKDSGIEKQKLLALQETDSAADEVTTRRRLQKTIWRSADVQDEFGNIFKSLRDMLEKFLDSPDTAASVMEQDDDFAPSRSSVPATSMNDSAGSRFSPRRFFASSVVRLLSIAPMLQSDQSTPTRDKQLLDRLFKCDGAQLLQLGPTLCECIRSGALYLGKSNLTKLLERIRVVLLEVPAFSQDEVALLFIVQMLDSTIDIWISPNVAETDVASDVRDIFEFMTNSIGNRTWRVRDRWAAFSAHCLDVDPMQRFWSASGNGQLFAPGMPATSIVNLAGDVEVLVRTTALVANTRLLSIAHSHKTDVFKLYSEVLLTRLSSDPADFEFMISRIAALSNYMIVNSAVRRGPFWHLLEPLAHHDQHHASQPYRAHIQSALEAVAQRLGMDRLSALFEAYALQLAHSFLTAAGKDFFCLSPQVLGYSGRKELAEGTFATAGPVLLLNAGSAADPGHPGIQAFARYCDALGMTVQQGAVECFSSRVGLEIAFFVDTPDSAAVDILPEQSAALYELALTRARSTGAEDPKRLLSGSVDGIVTTILRAMGDLDYSKAGTIVQHLALHPDGDRAVKTWNLLMQFRTSSDFQMHVVNLPSTSSLAVIRALGWLKLHLPAVEAESTIYHVLHQLLAAVSATPLLNEKLRVLHGLCLWVSLNSRKFARPALLRTLILGATVLLGVADLSRFAQSILAWALAMYRASVSKPDPAFPDAVSRMGRIAYSFSCEGHDPDLKALGVKLLDWLERQLEECAANQNIRDQAVTIIHLWPRRPHAQLVNLGVDGKRTDTLSTILSDPRLTSNKFRLVTRLRDFAQRGDYSTTSFSTDDFWKIKGCMPGIDRLRDEDVDAFGDLLFLSHAHVVPLTDEPSSRSSIAYRHRQATTPKNPNANVKGFIVQALLSMLSIEDTAAVHLAYSTLRVAVPLKDAMSSSDRDKALDKDEISFYMQFTPALRPRSAQETTCLLTDPSYITSAANFSTWIRDVSVLLADALARQDVFWGQLSPLLQRDVSFAEEMFAVLIHASLDTDPLPAKDNKRSSVKATISEYFTLILRDPASAALVIRSVVRAVLHLRHFKPRNTDDVLAHEKWLDIDYDILARGAISCGAYTTALLFVELSAEGYQDRTTPAPPEDILYEVYSRIDEPDGFYGIKSKNVLGHLLRRFHHEREWDKAFQFHGATFEGSTGASDSAGILNSLHSFGFNNLAMGVLQSPSSSLSDGSHTTLQIAWRADTWDLPEPEFGGTSAASLYRALRAVHCERNPQVVDNVISQSIRQEMARLATTGDENIVQVREISQTLMCLREVRLWRGPEFATRVAARDPSAESWASLSVISSQFDFRDLEIILATRMSLLRSARRREQRDQIGTLVSPFTSALIAAEIGCLVRISEAARDSRHPQIALNSIVRAQQLEGVHQDPSFDVAQELSSVLWLQKERTMAIDLLRDLVQRRFPDFTTPTEDIAVNKQRALILSRVGGWASEARLQKPVPIREQYFDPATSLLLANNYSQADTEPVHDPVHATIFYQCAIFAEHQYHTILDSSEIAQLAMYRQRKTEELKLLRRQQGSGAGAGVDVKQLARQTKTTQALLDQDSTQLKVLESTRDAFRAQAIEMFSRCLCASDEYDNDAAIRLLSIWTANFALADNEFHDVVQAAIERVPSRKFVFLAHQVSARLSTDTTDPNSQRSQRTLQALMWRICSEHPFHTLYQLFSLQRAAVAADADASSSRRRSTSTTSATKNLSPALLARANAAAELTQKLKNAPETRTRTLDIERLCQAFLEWAQFPLKDKTEFTMRGPKTVPAHLQIRSLRDVKVPITTVETPVDPTLRYDNLEYIQNYDTKFNTAGGINLPKIIDCFGSAGGKYRQLFKGEGEDDLRQDAVMEQVFQLCNMVLKRDPDAAKRKLSIRPYKVIPLSPKAGMLEFVTNTTPLGEWLLQAHPRYYKDDLPTKKAQEMLKKISNSGYSSSEKARRLLAAFLEIRARCRPVMRFFFREHHKDPMAWFAMRLNYARSAATTSIVGYVLGLGDRHISNILIDKITGELVHIDLGIAFEQGTLLQIPETVPFRLTADMVDGLGTTGPEGVFRRCAEHTLRVLSDGRDVIKLVLEVFKHDPLHSWYAVVQLRKAQPDARPAAGSVASTSDRFGIGLEADSNPEVEAADRALSTVARKLDRTMSVESTVNELIMSAMDPVNLSRIFWGWNPQY</sequence>
<feature type="domain" description="FAT" evidence="19">
    <location>
        <begin position="1878"/>
        <end position="2493"/>
    </location>
</feature>
<comment type="catalytic activity">
    <reaction evidence="14 16">
        <text>L-threonyl-[protein] + ATP = O-phospho-L-threonyl-[protein] + ADP + H(+)</text>
        <dbReference type="Rhea" id="RHEA:46608"/>
        <dbReference type="Rhea" id="RHEA-COMP:11060"/>
        <dbReference type="Rhea" id="RHEA-COMP:11605"/>
        <dbReference type="ChEBI" id="CHEBI:15378"/>
        <dbReference type="ChEBI" id="CHEBI:30013"/>
        <dbReference type="ChEBI" id="CHEBI:30616"/>
        <dbReference type="ChEBI" id="CHEBI:61977"/>
        <dbReference type="ChEBI" id="CHEBI:456216"/>
        <dbReference type="EC" id="2.7.11.1"/>
    </reaction>
</comment>
<dbReference type="PANTHER" id="PTHR37079:SF4">
    <property type="entry name" value="SERINE_THREONINE-PROTEIN KINASE ATM"/>
    <property type="match status" value="1"/>
</dbReference>
<dbReference type="InterPro" id="IPR021668">
    <property type="entry name" value="TAN"/>
</dbReference>
<feature type="domain" description="PI3K/PI4K catalytic" evidence="18">
    <location>
        <begin position="2616"/>
        <end position="2934"/>
    </location>
</feature>
<evidence type="ECO:0000256" key="12">
    <source>
        <dbReference type="ARBA" id="ARBA00023242"/>
    </source>
</evidence>
<comment type="function">
    <text evidence="13 16">Serine/threonine protein kinase which activates checkpoint signaling upon genotoxic stresses such as ionizing radiation (IR), ultraviolet light (UV), or DNA replication stalling, thereby acting as a DNA damage sensor. Recognizes the substrate consensus sequence [ST]-Q. Phosphorylates histone H2A to form H2AS128ph (gamma-H2A) at sites of DNA damage, involved in the regulation of DNA damage response mechanism. Required for the control of telomere length and genome stability.</text>
</comment>
<dbReference type="SMART" id="SM01343">
    <property type="entry name" value="FATC"/>
    <property type="match status" value="1"/>
</dbReference>
<evidence type="ECO:0000256" key="17">
    <source>
        <dbReference type="SAM" id="MobiDB-lite"/>
    </source>
</evidence>
<dbReference type="GO" id="GO:0004674">
    <property type="term" value="F:protein serine/threonine kinase activity"/>
    <property type="evidence" value="ECO:0007669"/>
    <property type="project" value="UniProtKB-KW"/>
</dbReference>
<dbReference type="GO" id="GO:0006325">
    <property type="term" value="P:chromatin organization"/>
    <property type="evidence" value="ECO:0007669"/>
    <property type="project" value="UniProtKB-KW"/>
</dbReference>
<reference evidence="21 22" key="1">
    <citation type="journal article" date="2016" name="Mol. Biol. Evol.">
        <title>Comparative Genomics of Early-Diverging Mushroom-Forming Fungi Provides Insights into the Origins of Lignocellulose Decay Capabilities.</title>
        <authorList>
            <person name="Nagy L.G."/>
            <person name="Riley R."/>
            <person name="Tritt A."/>
            <person name="Adam C."/>
            <person name="Daum C."/>
            <person name="Floudas D."/>
            <person name="Sun H."/>
            <person name="Yadav J.S."/>
            <person name="Pangilinan J."/>
            <person name="Larsson K.H."/>
            <person name="Matsuura K."/>
            <person name="Barry K."/>
            <person name="Labutti K."/>
            <person name="Kuo R."/>
            <person name="Ohm R.A."/>
            <person name="Bhattacharya S.S."/>
            <person name="Shirouzu T."/>
            <person name="Yoshinaga Y."/>
            <person name="Martin F.M."/>
            <person name="Grigoriev I.V."/>
            <person name="Hibbett D.S."/>
        </authorList>
    </citation>
    <scope>NUCLEOTIDE SEQUENCE [LARGE SCALE GENOMIC DNA]</scope>
    <source>
        <strain evidence="21 22">HHB12029</strain>
    </source>
</reference>
<dbReference type="InterPro" id="IPR003152">
    <property type="entry name" value="FATC_dom"/>
</dbReference>
<dbReference type="InterPro" id="IPR038980">
    <property type="entry name" value="ATM_plant"/>
</dbReference>
<dbReference type="STRING" id="1314781.A0A165LVL6"/>
<evidence type="ECO:0000256" key="9">
    <source>
        <dbReference type="ARBA" id="ARBA00022763"/>
    </source>
</evidence>
<accession>A0A165LVL6</accession>
<dbReference type="InterPro" id="IPR000403">
    <property type="entry name" value="PI3/4_kinase_cat_dom"/>
</dbReference>
<evidence type="ECO:0000256" key="7">
    <source>
        <dbReference type="ARBA" id="ARBA00022679"/>
    </source>
</evidence>
<proteinExistence type="inferred from homology"/>
<dbReference type="SMART" id="SM00146">
    <property type="entry name" value="PI3Kc"/>
    <property type="match status" value="1"/>
</dbReference>
<evidence type="ECO:0000256" key="5">
    <source>
        <dbReference type="ARBA" id="ARBA00014619"/>
    </source>
</evidence>
<feature type="region of interest" description="Disordered" evidence="17">
    <location>
        <begin position="862"/>
        <end position="884"/>
    </location>
</feature>
<dbReference type="InParanoid" id="A0A165LVL6"/>
<dbReference type="GO" id="GO:0005524">
    <property type="term" value="F:ATP binding"/>
    <property type="evidence" value="ECO:0007669"/>
    <property type="project" value="UniProtKB-KW"/>
</dbReference>
<keyword evidence="9 16" id="KW-0227">DNA damage</keyword>
<dbReference type="Pfam" id="PF11640">
    <property type="entry name" value="TAN"/>
    <property type="match status" value="1"/>
</dbReference>
<dbReference type="GO" id="GO:0000781">
    <property type="term" value="C:chromosome, telomeric region"/>
    <property type="evidence" value="ECO:0007669"/>
    <property type="project" value="UniProtKB-SubCell"/>
</dbReference>
<keyword evidence="11 16" id="KW-0067">ATP-binding</keyword>
<organism evidence="21 22">
    <name type="scientific">Exidia glandulosa HHB12029</name>
    <dbReference type="NCBI Taxonomy" id="1314781"/>
    <lineage>
        <taxon>Eukaryota</taxon>
        <taxon>Fungi</taxon>
        <taxon>Dikarya</taxon>
        <taxon>Basidiomycota</taxon>
        <taxon>Agaricomycotina</taxon>
        <taxon>Agaricomycetes</taxon>
        <taxon>Auriculariales</taxon>
        <taxon>Exidiaceae</taxon>
        <taxon>Exidia</taxon>
    </lineage>
</organism>
<dbReference type="PROSITE" id="PS00916">
    <property type="entry name" value="PI3_4_KINASE_2"/>
    <property type="match status" value="1"/>
</dbReference>
<dbReference type="OrthoDB" id="381190at2759"/>
<keyword evidence="22" id="KW-1185">Reference proteome</keyword>
<protein>
    <recommendedName>
        <fullName evidence="5 16">Serine/threonine-protein kinase Tel1</fullName>
        <ecNumber evidence="4 16">2.7.11.1</ecNumber>
    </recommendedName>
</protein>
<dbReference type="Proteomes" id="UP000077266">
    <property type="component" value="Unassembled WGS sequence"/>
</dbReference>
<dbReference type="PROSITE" id="PS51190">
    <property type="entry name" value="FATC"/>
    <property type="match status" value="1"/>
</dbReference>
<evidence type="ECO:0000256" key="15">
    <source>
        <dbReference type="ARBA" id="ARBA00048679"/>
    </source>
</evidence>
<evidence type="ECO:0000256" key="8">
    <source>
        <dbReference type="ARBA" id="ARBA00022741"/>
    </source>
</evidence>
<evidence type="ECO:0000259" key="20">
    <source>
        <dbReference type="PROSITE" id="PS51190"/>
    </source>
</evidence>
<dbReference type="PROSITE" id="PS50290">
    <property type="entry name" value="PI3_4_KINASE_3"/>
    <property type="match status" value="1"/>
</dbReference>
<dbReference type="GO" id="GO:0006281">
    <property type="term" value="P:DNA repair"/>
    <property type="evidence" value="ECO:0007669"/>
    <property type="project" value="InterPro"/>
</dbReference>
<evidence type="ECO:0000256" key="14">
    <source>
        <dbReference type="ARBA" id="ARBA00047899"/>
    </source>
</evidence>
<dbReference type="SUPFAM" id="SSF56112">
    <property type="entry name" value="Protein kinase-like (PK-like)"/>
    <property type="match status" value="1"/>
</dbReference>
<dbReference type="Gene3D" id="1.10.1070.11">
    <property type="entry name" value="Phosphatidylinositol 3-/4-kinase, catalytic domain"/>
    <property type="match status" value="1"/>
</dbReference>
<dbReference type="SMART" id="SM01342">
    <property type="entry name" value="TAN"/>
    <property type="match status" value="1"/>
</dbReference>
<dbReference type="PANTHER" id="PTHR37079">
    <property type="entry name" value="SERINE/THREONINE-PROTEIN KINASE ATM"/>
    <property type="match status" value="1"/>
</dbReference>
<feature type="region of interest" description="Disordered" evidence="17">
    <location>
        <begin position="656"/>
        <end position="682"/>
    </location>
</feature>
<comment type="subunit">
    <text evidence="3">Associates with DNA double-strand breaks.</text>
</comment>
<keyword evidence="7 16" id="KW-0808">Transferase</keyword>
<dbReference type="InterPro" id="IPR044107">
    <property type="entry name" value="PIKKc_ATM"/>
</dbReference>
<feature type="compositionally biased region" description="Polar residues" evidence="17">
    <location>
        <begin position="870"/>
        <end position="881"/>
    </location>
</feature>
<gene>
    <name evidence="21" type="ORF">EXIGLDRAFT_832191</name>
</gene>
<keyword evidence="16" id="KW-0156">Chromatin regulator</keyword>
<evidence type="ECO:0000256" key="10">
    <source>
        <dbReference type="ARBA" id="ARBA00022777"/>
    </source>
</evidence>
<keyword evidence="16" id="KW-0158">Chromosome</keyword>
<dbReference type="EC" id="2.7.11.1" evidence="4 16"/>
<evidence type="ECO:0000256" key="11">
    <source>
        <dbReference type="ARBA" id="ARBA00022840"/>
    </source>
</evidence>
<dbReference type="InterPro" id="IPR018936">
    <property type="entry name" value="PI3/4_kinase_CS"/>
</dbReference>
<keyword evidence="16" id="KW-0779">Telomere</keyword>
<comment type="subcellular location">
    <subcellularLocation>
        <location evidence="16">Chromosome</location>
        <location evidence="16">Telomere</location>
    </subcellularLocation>
    <subcellularLocation>
        <location evidence="1 16">Nucleus</location>
    </subcellularLocation>
</comment>
<dbReference type="GO" id="GO:0035556">
    <property type="term" value="P:intracellular signal transduction"/>
    <property type="evidence" value="ECO:0007669"/>
    <property type="project" value="UniProtKB-ARBA"/>
</dbReference>